<evidence type="ECO:0000313" key="2">
    <source>
        <dbReference type="Proteomes" id="UP000249082"/>
    </source>
</evidence>
<dbReference type="SUPFAM" id="SSF54285">
    <property type="entry name" value="MoaD/ThiS"/>
    <property type="match status" value="1"/>
</dbReference>
<dbReference type="Pfam" id="PF02597">
    <property type="entry name" value="ThiS"/>
    <property type="match status" value="1"/>
</dbReference>
<gene>
    <name evidence="1" type="ORF">DI555_12215</name>
</gene>
<reference evidence="1 2" key="1">
    <citation type="submission" date="2017-08" db="EMBL/GenBank/DDBJ databases">
        <title>Infants hospitalized years apart are colonized by the same room-sourced microbial strains.</title>
        <authorList>
            <person name="Brooks B."/>
            <person name="Olm M.R."/>
            <person name="Firek B.A."/>
            <person name="Baker R."/>
            <person name="Thomas B.C."/>
            <person name="Morowitz M.J."/>
            <person name="Banfield J.F."/>
        </authorList>
    </citation>
    <scope>NUCLEOTIDE SEQUENCE [LARGE SCALE GENOMIC DNA]</scope>
    <source>
        <strain evidence="1">S2_005_002_R2_33</strain>
    </source>
</reference>
<protein>
    <submittedName>
        <fullName evidence="1">Thiamine biosynthesis protein ThiS</fullName>
    </submittedName>
</protein>
<dbReference type="EMBL" id="QFPX01000008">
    <property type="protein sequence ID" value="PZQ54776.1"/>
    <property type="molecule type" value="Genomic_DNA"/>
</dbReference>
<dbReference type="InterPro" id="IPR016155">
    <property type="entry name" value="Mopterin_synth/thiamin_S_b"/>
</dbReference>
<evidence type="ECO:0000313" key="1">
    <source>
        <dbReference type="EMBL" id="PZQ54776.1"/>
    </source>
</evidence>
<comment type="caution">
    <text evidence="1">The sequence shown here is derived from an EMBL/GenBank/DDBJ whole genome shotgun (WGS) entry which is preliminary data.</text>
</comment>
<dbReference type="Gene3D" id="3.10.20.30">
    <property type="match status" value="1"/>
</dbReference>
<name>A0A2W5NMY1_9SPHN</name>
<sequence>MALQLVFLGRLEDLAGSGSREVAFASSLSAVIAALEPQLAEAVSAPRIRYAVNGALLPGQGHFEADLRDGDELAFLPPVSGG</sequence>
<dbReference type="AlphaFoldDB" id="A0A2W5NMY1"/>
<accession>A0A2W5NMY1</accession>
<proteinExistence type="predicted"/>
<dbReference type="InterPro" id="IPR012675">
    <property type="entry name" value="Beta-grasp_dom_sf"/>
</dbReference>
<dbReference type="InterPro" id="IPR003749">
    <property type="entry name" value="ThiS/MoaD-like"/>
</dbReference>
<dbReference type="Proteomes" id="UP000249082">
    <property type="component" value="Unassembled WGS sequence"/>
</dbReference>
<organism evidence="1 2">
    <name type="scientific">Novosphingobium pentaromativorans</name>
    <dbReference type="NCBI Taxonomy" id="205844"/>
    <lineage>
        <taxon>Bacteria</taxon>
        <taxon>Pseudomonadati</taxon>
        <taxon>Pseudomonadota</taxon>
        <taxon>Alphaproteobacteria</taxon>
        <taxon>Sphingomonadales</taxon>
        <taxon>Sphingomonadaceae</taxon>
        <taxon>Novosphingobium</taxon>
    </lineage>
</organism>